<dbReference type="Pfam" id="PF13646">
    <property type="entry name" value="HEAT_2"/>
    <property type="match status" value="1"/>
</dbReference>
<dbReference type="Gene3D" id="1.25.10.10">
    <property type="entry name" value="Leucine-rich Repeat Variant"/>
    <property type="match status" value="1"/>
</dbReference>
<name>A0A0F8YAW6_9ZZZZ</name>
<comment type="caution">
    <text evidence="1">The sequence shown here is derived from an EMBL/GenBank/DDBJ whole genome shotgun (WGS) entry which is preliminary data.</text>
</comment>
<evidence type="ECO:0008006" key="2">
    <source>
        <dbReference type="Google" id="ProtNLM"/>
    </source>
</evidence>
<feature type="non-terminal residue" evidence="1">
    <location>
        <position position="1"/>
    </location>
</feature>
<dbReference type="InterPro" id="IPR011989">
    <property type="entry name" value="ARM-like"/>
</dbReference>
<dbReference type="PANTHER" id="PTHR12697">
    <property type="entry name" value="PBS LYASE HEAT-LIKE PROTEIN"/>
    <property type="match status" value="1"/>
</dbReference>
<dbReference type="InterPro" id="IPR016024">
    <property type="entry name" value="ARM-type_fold"/>
</dbReference>
<evidence type="ECO:0000313" key="1">
    <source>
        <dbReference type="EMBL" id="KKK70830.1"/>
    </source>
</evidence>
<protein>
    <recommendedName>
        <fullName evidence="2">HEAT repeat domain-containing protein</fullName>
    </recommendedName>
</protein>
<gene>
    <name evidence="1" type="ORF">LCGC14_2920050</name>
</gene>
<dbReference type="GO" id="GO:0016491">
    <property type="term" value="F:oxidoreductase activity"/>
    <property type="evidence" value="ECO:0007669"/>
    <property type="project" value="TreeGrafter"/>
</dbReference>
<sequence>YFRLDLPGWKLRDIRNYDRDFGNETARMIGYRMRLVDATGASPDTSLDTEKFAKKFAQAHPHPAKMINPRQPKALETDPIQTNGFLPQFRGRKPPDERMKELVAQLKASPDRAYKAWHAAQQLGEYPASLDVLHERLKTSSLDLTLFICKALAQIADPKSIDPLLAKWRMAPAGAPGTRYIPDCLAAIGDRRAVKPLVAKLKQVRFDFRFHIAHALGILGGPDAEVALKDLAANDPFPPIRAEAAAALKKLRK</sequence>
<reference evidence="1" key="1">
    <citation type="journal article" date="2015" name="Nature">
        <title>Complex archaea that bridge the gap between prokaryotes and eukaryotes.</title>
        <authorList>
            <person name="Spang A."/>
            <person name="Saw J.H."/>
            <person name="Jorgensen S.L."/>
            <person name="Zaremba-Niedzwiedzka K."/>
            <person name="Martijn J."/>
            <person name="Lind A.E."/>
            <person name="van Eijk R."/>
            <person name="Schleper C."/>
            <person name="Guy L."/>
            <person name="Ettema T.J."/>
        </authorList>
    </citation>
    <scope>NUCLEOTIDE SEQUENCE</scope>
</reference>
<organism evidence="1">
    <name type="scientific">marine sediment metagenome</name>
    <dbReference type="NCBI Taxonomy" id="412755"/>
    <lineage>
        <taxon>unclassified sequences</taxon>
        <taxon>metagenomes</taxon>
        <taxon>ecological metagenomes</taxon>
    </lineage>
</organism>
<accession>A0A0F8YAW6</accession>
<dbReference type="SUPFAM" id="SSF48371">
    <property type="entry name" value="ARM repeat"/>
    <property type="match status" value="1"/>
</dbReference>
<dbReference type="AlphaFoldDB" id="A0A0F8YAW6"/>
<dbReference type="PANTHER" id="PTHR12697:SF5">
    <property type="entry name" value="DEOXYHYPUSINE HYDROXYLASE"/>
    <property type="match status" value="1"/>
</dbReference>
<dbReference type="EMBL" id="LAZR01058003">
    <property type="protein sequence ID" value="KKK70830.1"/>
    <property type="molecule type" value="Genomic_DNA"/>
</dbReference>
<proteinExistence type="predicted"/>